<dbReference type="InterPro" id="IPR002347">
    <property type="entry name" value="SDR_fam"/>
</dbReference>
<evidence type="ECO:0000256" key="4">
    <source>
        <dbReference type="RuleBase" id="RU000363"/>
    </source>
</evidence>
<gene>
    <name evidence="6" type="ORF">PMAYCL1PPCAC_25808</name>
</gene>
<dbReference type="FunFam" id="3.40.50.720:FF:000202">
    <property type="entry name" value="Short-chain dehydrogenase/reductase family 16C member 6"/>
    <property type="match status" value="1"/>
</dbReference>
<dbReference type="Gene3D" id="3.40.50.720">
    <property type="entry name" value="NAD(P)-binding Rossmann-like Domain"/>
    <property type="match status" value="1"/>
</dbReference>
<evidence type="ECO:0008006" key="8">
    <source>
        <dbReference type="Google" id="ProtNLM"/>
    </source>
</evidence>
<dbReference type="Proteomes" id="UP001328107">
    <property type="component" value="Unassembled WGS sequence"/>
</dbReference>
<evidence type="ECO:0000256" key="1">
    <source>
        <dbReference type="ARBA" id="ARBA00006484"/>
    </source>
</evidence>
<name>A0AAN5D308_9BILA</name>
<dbReference type="PROSITE" id="PS00061">
    <property type="entry name" value="ADH_SHORT"/>
    <property type="match status" value="1"/>
</dbReference>
<dbReference type="PANTHER" id="PTHR24322:SF742">
    <property type="entry name" value="PROTEIN DHS-3"/>
    <property type="match status" value="1"/>
</dbReference>
<dbReference type="GO" id="GO:0016616">
    <property type="term" value="F:oxidoreductase activity, acting on the CH-OH group of donors, NAD or NADP as acceptor"/>
    <property type="evidence" value="ECO:0007669"/>
    <property type="project" value="TreeGrafter"/>
</dbReference>
<evidence type="ECO:0000313" key="7">
    <source>
        <dbReference type="Proteomes" id="UP001328107"/>
    </source>
</evidence>
<dbReference type="PRINTS" id="PR00081">
    <property type="entry name" value="GDHRDH"/>
</dbReference>
<dbReference type="EMBL" id="BTRK01000005">
    <property type="protein sequence ID" value="GMR55613.1"/>
    <property type="molecule type" value="Genomic_DNA"/>
</dbReference>
<comment type="caution">
    <text evidence="6">The sequence shown here is derived from an EMBL/GenBank/DDBJ whole genome shotgun (WGS) entry which is preliminary data.</text>
</comment>
<organism evidence="6 7">
    <name type="scientific">Pristionchus mayeri</name>
    <dbReference type="NCBI Taxonomy" id="1317129"/>
    <lineage>
        <taxon>Eukaryota</taxon>
        <taxon>Metazoa</taxon>
        <taxon>Ecdysozoa</taxon>
        <taxon>Nematoda</taxon>
        <taxon>Chromadorea</taxon>
        <taxon>Rhabditida</taxon>
        <taxon>Rhabditina</taxon>
        <taxon>Diplogasteromorpha</taxon>
        <taxon>Diplogasteroidea</taxon>
        <taxon>Neodiplogasteridae</taxon>
        <taxon>Pristionchus</taxon>
    </lineage>
</organism>
<dbReference type="InterPro" id="IPR020904">
    <property type="entry name" value="Sc_DH/Rdtase_CS"/>
</dbReference>
<dbReference type="PANTHER" id="PTHR24322">
    <property type="entry name" value="PKSB"/>
    <property type="match status" value="1"/>
</dbReference>
<dbReference type="CDD" id="cd05339">
    <property type="entry name" value="17beta-HSDXI-like_SDR_c"/>
    <property type="match status" value="1"/>
</dbReference>
<evidence type="ECO:0000256" key="3">
    <source>
        <dbReference type="ARBA" id="ARBA00023027"/>
    </source>
</evidence>
<dbReference type="Pfam" id="PF00106">
    <property type="entry name" value="adh_short"/>
    <property type="match status" value="1"/>
</dbReference>
<dbReference type="PRINTS" id="PR00080">
    <property type="entry name" value="SDRFAMILY"/>
</dbReference>
<evidence type="ECO:0000256" key="2">
    <source>
        <dbReference type="ARBA" id="ARBA00023002"/>
    </source>
</evidence>
<keyword evidence="5" id="KW-1133">Transmembrane helix</keyword>
<evidence type="ECO:0000313" key="6">
    <source>
        <dbReference type="EMBL" id="GMR55613.1"/>
    </source>
</evidence>
<keyword evidence="7" id="KW-1185">Reference proteome</keyword>
<keyword evidence="5" id="KW-0812">Transmembrane</keyword>
<keyword evidence="3" id="KW-0520">NAD</keyword>
<feature type="non-terminal residue" evidence="6">
    <location>
        <position position="1"/>
    </location>
</feature>
<keyword evidence="2" id="KW-0560">Oxidoreductase</keyword>
<comment type="similarity">
    <text evidence="1 4">Belongs to the short-chain dehydrogenases/reductases (SDR) family.</text>
</comment>
<keyword evidence="5" id="KW-0472">Membrane</keyword>
<evidence type="ECO:0000256" key="5">
    <source>
        <dbReference type="SAM" id="Phobius"/>
    </source>
</evidence>
<sequence length="267" mass="28772">QTAMHEYLEEFLNFAVTLLRVLLVTLIGSVKALLPMGVLPRKTVKGQICLITGAGSGLGRLMAIEFAKLGCTLVLWDVNEKGNEETKGLLGKSGVKVFTYTLDLSKSEQINATAEKVRKEVGNVDILINNAGIVTGKKIFDCPDELMEKTVAVNCNACLFTAKNFVKSMIERNNGHIVTIASMAGKAGTAGLVDYCASKHGAVGFHESLSAELRKLKANGVKTTLICPFYINTGMFDGVETKSPTVMPLLQPEYVVDSILEAVLTNK</sequence>
<dbReference type="InterPro" id="IPR036291">
    <property type="entry name" value="NAD(P)-bd_dom_sf"/>
</dbReference>
<reference evidence="7" key="1">
    <citation type="submission" date="2022-10" db="EMBL/GenBank/DDBJ databases">
        <title>Genome assembly of Pristionchus species.</title>
        <authorList>
            <person name="Yoshida K."/>
            <person name="Sommer R.J."/>
        </authorList>
    </citation>
    <scope>NUCLEOTIDE SEQUENCE [LARGE SCALE GENOMIC DNA]</scope>
    <source>
        <strain evidence="7">RS5460</strain>
    </source>
</reference>
<feature type="non-terminal residue" evidence="6">
    <location>
        <position position="267"/>
    </location>
</feature>
<accession>A0AAN5D308</accession>
<proteinExistence type="inferred from homology"/>
<dbReference type="GO" id="GO:0005811">
    <property type="term" value="C:lipid droplet"/>
    <property type="evidence" value="ECO:0007669"/>
    <property type="project" value="TreeGrafter"/>
</dbReference>
<feature type="transmembrane region" description="Helical" evidence="5">
    <location>
        <begin position="12"/>
        <end position="34"/>
    </location>
</feature>
<protein>
    <recommendedName>
        <fullName evidence="8">Dehydrogenase</fullName>
    </recommendedName>
</protein>
<dbReference type="AlphaFoldDB" id="A0AAN5D308"/>
<dbReference type="SUPFAM" id="SSF51735">
    <property type="entry name" value="NAD(P)-binding Rossmann-fold domains"/>
    <property type="match status" value="1"/>
</dbReference>